<evidence type="ECO:0000313" key="4">
    <source>
        <dbReference type="Proteomes" id="UP001283361"/>
    </source>
</evidence>
<feature type="compositionally biased region" description="Basic and acidic residues" evidence="1">
    <location>
        <begin position="531"/>
        <end position="548"/>
    </location>
</feature>
<protein>
    <submittedName>
        <fullName evidence="3">Uncharacterized protein</fullName>
    </submittedName>
</protein>
<feature type="compositionally biased region" description="Basic and acidic residues" evidence="1">
    <location>
        <begin position="473"/>
        <end position="488"/>
    </location>
</feature>
<gene>
    <name evidence="3" type="ORF">RRG08_065535</name>
</gene>
<feature type="compositionally biased region" description="Basic and acidic residues" evidence="1">
    <location>
        <begin position="558"/>
        <end position="572"/>
    </location>
</feature>
<dbReference type="Proteomes" id="UP001283361">
    <property type="component" value="Unassembled WGS sequence"/>
</dbReference>
<dbReference type="AlphaFoldDB" id="A0AAE1CYT6"/>
<keyword evidence="2" id="KW-0812">Transmembrane</keyword>
<proteinExistence type="predicted"/>
<feature type="region of interest" description="Disordered" evidence="1">
    <location>
        <begin position="364"/>
        <end position="392"/>
    </location>
</feature>
<accession>A0AAE1CYT6</accession>
<evidence type="ECO:0000256" key="1">
    <source>
        <dbReference type="SAM" id="MobiDB-lite"/>
    </source>
</evidence>
<sequence>MKDLSLGSHPYHSSIPQACFSGHCLEGISALWSFEKKMEPFEVLRHRVIAILLLVFSSALQVHSETKPEIVFDNLYHLVFVKNHMLRFQQCLCNSTNSECEIIFKEDKTYEYDYGYRTTSVKPETSNNIVNMTFLCYAVVYSPDNSFKCFRRRDNYERCSRQDRCRFVHFNGGEVKNKCNSGCITVAWSGYSVDFRNFTGKDYAEFSDGACDGSDVETTVSSSLTTADPTPEAQVPSTAPMLDGLRECEDASLIVIAAIGWALLALTILIIISAFICRRAIAKKILEKEPILEKPPANPNAYHHIQSETHQEGSMRIQPVPGPTTDNYETPINAGPQDEPAYLELVAEEDDVYNVIEDEANERNLESKTNKGVNNGSLKVTPPIKGERNLSKNNGLGYANLTGKDKSLPSYENMNGHSETEVEKLQPEVSDASSKGQDEVTIDDYSRLQAGRSNIGPEVTDSFLATYNTATDEPEHNTTRDETEEHEMVYPLEDDDDEENRNSGGYTVLEKEKEDSPFRDSAGYTTVNREGSVKHQLEDKSIMTHDLESQADGNLPSESDRFRDISEKRRINQSDSNTEVDAHSYELVQPISEQ</sequence>
<organism evidence="3 4">
    <name type="scientific">Elysia crispata</name>
    <name type="common">lettuce slug</name>
    <dbReference type="NCBI Taxonomy" id="231223"/>
    <lineage>
        <taxon>Eukaryota</taxon>
        <taxon>Metazoa</taxon>
        <taxon>Spiralia</taxon>
        <taxon>Lophotrochozoa</taxon>
        <taxon>Mollusca</taxon>
        <taxon>Gastropoda</taxon>
        <taxon>Heterobranchia</taxon>
        <taxon>Euthyneura</taxon>
        <taxon>Panpulmonata</taxon>
        <taxon>Sacoglossa</taxon>
        <taxon>Placobranchoidea</taxon>
        <taxon>Plakobranchidae</taxon>
        <taxon>Elysia</taxon>
    </lineage>
</organism>
<reference evidence="3" key="1">
    <citation type="journal article" date="2023" name="G3 (Bethesda)">
        <title>A reference genome for the long-term kleptoplast-retaining sea slug Elysia crispata morphotype clarki.</title>
        <authorList>
            <person name="Eastman K.E."/>
            <person name="Pendleton A.L."/>
            <person name="Shaikh M.A."/>
            <person name="Suttiyut T."/>
            <person name="Ogas R."/>
            <person name="Tomko P."/>
            <person name="Gavelis G."/>
            <person name="Widhalm J.R."/>
            <person name="Wisecaver J.H."/>
        </authorList>
    </citation>
    <scope>NUCLEOTIDE SEQUENCE</scope>
    <source>
        <strain evidence="3">ECLA1</strain>
    </source>
</reference>
<feature type="compositionally biased region" description="Basic and acidic residues" evidence="1">
    <location>
        <begin position="509"/>
        <end position="518"/>
    </location>
</feature>
<comment type="caution">
    <text evidence="3">The sequence shown here is derived from an EMBL/GenBank/DDBJ whole genome shotgun (WGS) entry which is preliminary data.</text>
</comment>
<dbReference type="EMBL" id="JAWDGP010006256">
    <property type="protein sequence ID" value="KAK3744490.1"/>
    <property type="molecule type" value="Genomic_DNA"/>
</dbReference>
<keyword evidence="2" id="KW-0472">Membrane</keyword>
<feature type="region of interest" description="Disordered" evidence="1">
    <location>
        <begin position="407"/>
        <end position="439"/>
    </location>
</feature>
<keyword evidence="2" id="KW-1133">Transmembrane helix</keyword>
<evidence type="ECO:0000313" key="3">
    <source>
        <dbReference type="EMBL" id="KAK3744490.1"/>
    </source>
</evidence>
<evidence type="ECO:0000256" key="2">
    <source>
        <dbReference type="SAM" id="Phobius"/>
    </source>
</evidence>
<feature type="transmembrane region" description="Helical" evidence="2">
    <location>
        <begin position="251"/>
        <end position="276"/>
    </location>
</feature>
<name>A0AAE1CYT6_9GAST</name>
<feature type="region of interest" description="Disordered" evidence="1">
    <location>
        <begin position="467"/>
        <end position="594"/>
    </location>
</feature>
<keyword evidence="4" id="KW-1185">Reference proteome</keyword>